<accession>A0A556QRZ8</accession>
<dbReference type="RefSeq" id="WP_144229907.1">
    <property type="nucleotide sequence ID" value="NZ_CBCRVV010000007.1"/>
</dbReference>
<dbReference type="GO" id="GO:0070475">
    <property type="term" value="P:rRNA base methylation"/>
    <property type="evidence" value="ECO:0007669"/>
    <property type="project" value="TreeGrafter"/>
</dbReference>
<evidence type="ECO:0000256" key="2">
    <source>
        <dbReference type="ARBA" id="ARBA00005528"/>
    </source>
</evidence>
<keyword evidence="5 10" id="KW-0489">Methyltransferase</keyword>
<dbReference type="GO" id="GO:0005737">
    <property type="term" value="C:cytoplasm"/>
    <property type="evidence" value="ECO:0007669"/>
    <property type="project" value="UniProtKB-SubCell"/>
</dbReference>
<dbReference type="AlphaFoldDB" id="A0A556QRZ8"/>
<comment type="subcellular location">
    <subcellularLocation>
        <location evidence="1 10">Cytoplasm</location>
    </subcellularLocation>
</comment>
<evidence type="ECO:0000256" key="10">
    <source>
        <dbReference type="PIRNR" id="PIRNR015601"/>
    </source>
</evidence>
<organism evidence="12 13">
    <name type="scientific">Rariglobus hedericola</name>
    <dbReference type="NCBI Taxonomy" id="2597822"/>
    <lineage>
        <taxon>Bacteria</taxon>
        <taxon>Pseudomonadati</taxon>
        <taxon>Verrucomicrobiota</taxon>
        <taxon>Opitutia</taxon>
        <taxon>Opitutales</taxon>
        <taxon>Opitutaceae</taxon>
        <taxon>Rariglobus</taxon>
    </lineage>
</organism>
<comment type="catalytic activity">
    <reaction evidence="9 10">
        <text>uridine(1498) in 16S rRNA + S-adenosyl-L-methionine = N(3)-methyluridine(1498) in 16S rRNA + S-adenosyl-L-homocysteine + H(+)</text>
        <dbReference type="Rhea" id="RHEA:42920"/>
        <dbReference type="Rhea" id="RHEA-COMP:10283"/>
        <dbReference type="Rhea" id="RHEA-COMP:10284"/>
        <dbReference type="ChEBI" id="CHEBI:15378"/>
        <dbReference type="ChEBI" id="CHEBI:57856"/>
        <dbReference type="ChEBI" id="CHEBI:59789"/>
        <dbReference type="ChEBI" id="CHEBI:65315"/>
        <dbReference type="ChEBI" id="CHEBI:74502"/>
        <dbReference type="EC" id="2.1.1.193"/>
    </reaction>
</comment>
<dbReference type="PANTHER" id="PTHR30027:SF3">
    <property type="entry name" value="16S RRNA (URACIL(1498)-N(3))-METHYLTRANSFERASE"/>
    <property type="match status" value="1"/>
</dbReference>
<keyword evidence="4 10" id="KW-0698">rRNA processing</keyword>
<keyword evidence="7 10" id="KW-0949">S-adenosyl-L-methionine</keyword>
<name>A0A556QRZ8_9BACT</name>
<dbReference type="SUPFAM" id="SSF75217">
    <property type="entry name" value="alpha/beta knot"/>
    <property type="match status" value="1"/>
</dbReference>
<dbReference type="GO" id="GO:0070042">
    <property type="term" value="F:rRNA (uridine-N3-)-methyltransferase activity"/>
    <property type="evidence" value="ECO:0007669"/>
    <property type="project" value="TreeGrafter"/>
</dbReference>
<evidence type="ECO:0000256" key="5">
    <source>
        <dbReference type="ARBA" id="ARBA00022603"/>
    </source>
</evidence>
<dbReference type="PANTHER" id="PTHR30027">
    <property type="entry name" value="RIBOSOMAL RNA SMALL SUBUNIT METHYLTRANSFERASE E"/>
    <property type="match status" value="1"/>
</dbReference>
<comment type="function">
    <text evidence="8 10">Specifically methylates the N3 position of the uracil ring of uridine 1498 (m3U1498) in 16S rRNA. Acts on the fully assembled 30S ribosomal subunit.</text>
</comment>
<dbReference type="OrthoDB" id="9815641at2"/>
<dbReference type="InterPro" id="IPR006700">
    <property type="entry name" value="RsmE"/>
</dbReference>
<dbReference type="EC" id="2.1.1.193" evidence="10"/>
<keyword evidence="3 10" id="KW-0963">Cytoplasm</keyword>
<evidence type="ECO:0000259" key="11">
    <source>
        <dbReference type="Pfam" id="PF04452"/>
    </source>
</evidence>
<dbReference type="InterPro" id="IPR046886">
    <property type="entry name" value="RsmE_MTase_dom"/>
</dbReference>
<dbReference type="InterPro" id="IPR029028">
    <property type="entry name" value="Alpha/beta_knot_MTases"/>
</dbReference>
<reference evidence="12 13" key="1">
    <citation type="submission" date="2019-07" db="EMBL/GenBank/DDBJ databases">
        <title>Description of 53C-WASEF.</title>
        <authorList>
            <person name="Pitt A."/>
            <person name="Hahn M.W."/>
        </authorList>
    </citation>
    <scope>NUCLEOTIDE SEQUENCE [LARGE SCALE GENOMIC DNA]</scope>
    <source>
        <strain evidence="12 13">53C-WASEF</strain>
    </source>
</reference>
<evidence type="ECO:0000313" key="12">
    <source>
        <dbReference type="EMBL" id="TSJ79393.1"/>
    </source>
</evidence>
<protein>
    <recommendedName>
        <fullName evidence="10">Ribosomal RNA small subunit methyltransferase E</fullName>
        <ecNumber evidence="10">2.1.1.193</ecNumber>
    </recommendedName>
</protein>
<dbReference type="CDD" id="cd18084">
    <property type="entry name" value="RsmE-like"/>
    <property type="match status" value="1"/>
</dbReference>
<dbReference type="NCBIfam" id="TIGR00046">
    <property type="entry name" value="RsmE family RNA methyltransferase"/>
    <property type="match status" value="1"/>
</dbReference>
<keyword evidence="13" id="KW-1185">Reference proteome</keyword>
<comment type="caution">
    <text evidence="12">The sequence shown here is derived from an EMBL/GenBank/DDBJ whole genome shotgun (WGS) entry which is preliminary data.</text>
</comment>
<evidence type="ECO:0000256" key="3">
    <source>
        <dbReference type="ARBA" id="ARBA00022490"/>
    </source>
</evidence>
<sequence length="241" mass="26145">MNLVLFEADELNAPLPRSDPRARHILDVLRRGEGDVFDAGFVNGPRGKATVAAINPDSLALTFAWDAPQPPLPPTTLLIGLPRPQTARDILRDATTLGATCIHFIATERADRNYATSSLWTSGEWRRHCLAGAAQAFDTRVPEVTWTHTLASALGTLPDSSTRLALDNYEASTPLQVCKLTSYKPSETNADQILAFGPERGFGSLDRDNLRATGFALVHLGPRVLRVETAVIAALAILRAR</sequence>
<feature type="domain" description="Ribosomal RNA small subunit methyltransferase E methyltransferase" evidence="11">
    <location>
        <begin position="71"/>
        <end position="238"/>
    </location>
</feature>
<evidence type="ECO:0000256" key="9">
    <source>
        <dbReference type="ARBA" id="ARBA00047944"/>
    </source>
</evidence>
<evidence type="ECO:0000313" key="13">
    <source>
        <dbReference type="Proteomes" id="UP000315648"/>
    </source>
</evidence>
<evidence type="ECO:0000256" key="1">
    <source>
        <dbReference type="ARBA" id="ARBA00004496"/>
    </source>
</evidence>
<evidence type="ECO:0000256" key="6">
    <source>
        <dbReference type="ARBA" id="ARBA00022679"/>
    </source>
</evidence>
<dbReference type="PIRSF" id="PIRSF015601">
    <property type="entry name" value="MTase_slr0722"/>
    <property type="match status" value="1"/>
</dbReference>
<dbReference type="Proteomes" id="UP000315648">
    <property type="component" value="Unassembled WGS sequence"/>
</dbReference>
<evidence type="ECO:0000256" key="4">
    <source>
        <dbReference type="ARBA" id="ARBA00022552"/>
    </source>
</evidence>
<dbReference type="EMBL" id="VMBG01000001">
    <property type="protein sequence ID" value="TSJ79393.1"/>
    <property type="molecule type" value="Genomic_DNA"/>
</dbReference>
<evidence type="ECO:0000256" key="8">
    <source>
        <dbReference type="ARBA" id="ARBA00025699"/>
    </source>
</evidence>
<dbReference type="Gene3D" id="3.40.1280.10">
    <property type="match status" value="1"/>
</dbReference>
<proteinExistence type="inferred from homology"/>
<dbReference type="Pfam" id="PF04452">
    <property type="entry name" value="Methyltrans_RNA"/>
    <property type="match status" value="1"/>
</dbReference>
<gene>
    <name evidence="12" type="ORF">FPL22_08925</name>
</gene>
<evidence type="ECO:0000256" key="7">
    <source>
        <dbReference type="ARBA" id="ARBA00022691"/>
    </source>
</evidence>
<keyword evidence="6 10" id="KW-0808">Transferase</keyword>
<dbReference type="InterPro" id="IPR029026">
    <property type="entry name" value="tRNA_m1G_MTases_N"/>
</dbReference>
<comment type="similarity">
    <text evidence="2 10">Belongs to the RNA methyltransferase RsmE family.</text>
</comment>